<dbReference type="InterPro" id="IPR014284">
    <property type="entry name" value="RNA_pol_sigma-70_dom"/>
</dbReference>
<dbReference type="RefSeq" id="WP_162657292.1">
    <property type="nucleotide sequence ID" value="NZ_LR593887.1"/>
</dbReference>
<dbReference type="InterPro" id="IPR053812">
    <property type="entry name" value="HTH_Sigma70_ECF-like"/>
</dbReference>
<gene>
    <name evidence="2" type="ORF">GMBLW1_18800</name>
</gene>
<dbReference type="EMBL" id="LR586016">
    <property type="protein sequence ID" value="VIP02080.1"/>
    <property type="molecule type" value="Genomic_DNA"/>
</dbReference>
<dbReference type="SUPFAM" id="SSF88946">
    <property type="entry name" value="Sigma2 domain of RNA polymerase sigma factors"/>
    <property type="match status" value="1"/>
</dbReference>
<reference evidence="2" key="1">
    <citation type="submission" date="2019-04" db="EMBL/GenBank/DDBJ databases">
        <authorList>
            <consortium name="Science for Life Laboratories"/>
        </authorList>
    </citation>
    <scope>NUCLEOTIDE SEQUENCE</scope>
    <source>
        <strain evidence="2">MBLW1</strain>
    </source>
</reference>
<dbReference type="InterPro" id="IPR013324">
    <property type="entry name" value="RNA_pol_sigma_r3/r4-like"/>
</dbReference>
<dbReference type="GO" id="GO:0006352">
    <property type="term" value="P:DNA-templated transcription initiation"/>
    <property type="evidence" value="ECO:0007669"/>
    <property type="project" value="InterPro"/>
</dbReference>
<proteinExistence type="predicted"/>
<dbReference type="EMBL" id="LR593887">
    <property type="protein sequence ID" value="VTS00326.1"/>
    <property type="molecule type" value="Genomic_DNA"/>
</dbReference>
<accession>A0A6C2YKH5</accession>
<evidence type="ECO:0000313" key="3">
    <source>
        <dbReference type="Proteomes" id="UP000464378"/>
    </source>
</evidence>
<dbReference type="InterPro" id="IPR036388">
    <property type="entry name" value="WH-like_DNA-bd_sf"/>
</dbReference>
<dbReference type="InParanoid" id="A0A6C2YKH5"/>
<dbReference type="NCBIfam" id="TIGR02937">
    <property type="entry name" value="sigma70-ECF"/>
    <property type="match status" value="1"/>
</dbReference>
<dbReference type="Gene3D" id="1.10.1740.10">
    <property type="match status" value="1"/>
</dbReference>
<organism evidence="2">
    <name type="scientific">Tuwongella immobilis</name>
    <dbReference type="NCBI Taxonomy" id="692036"/>
    <lineage>
        <taxon>Bacteria</taxon>
        <taxon>Pseudomonadati</taxon>
        <taxon>Planctomycetota</taxon>
        <taxon>Planctomycetia</taxon>
        <taxon>Gemmatales</taxon>
        <taxon>Gemmataceae</taxon>
        <taxon>Tuwongella</taxon>
    </lineage>
</organism>
<dbReference type="InterPro" id="IPR013325">
    <property type="entry name" value="RNA_pol_sigma_r2"/>
</dbReference>
<dbReference type="Gene3D" id="1.10.10.10">
    <property type="entry name" value="Winged helix-like DNA-binding domain superfamily/Winged helix DNA-binding domain"/>
    <property type="match status" value="1"/>
</dbReference>
<dbReference type="Pfam" id="PF07638">
    <property type="entry name" value="Sigma70_ECF"/>
    <property type="match status" value="1"/>
</dbReference>
<dbReference type="KEGG" id="tim:GMBLW1_18800"/>
<dbReference type="AlphaFoldDB" id="A0A6C2YKH5"/>
<dbReference type="SUPFAM" id="SSF88659">
    <property type="entry name" value="Sigma3 and sigma4 domains of RNA polymerase sigma factors"/>
    <property type="match status" value="1"/>
</dbReference>
<evidence type="ECO:0000313" key="2">
    <source>
        <dbReference type="EMBL" id="VIP02080.1"/>
    </source>
</evidence>
<dbReference type="Proteomes" id="UP000464378">
    <property type="component" value="Chromosome"/>
</dbReference>
<sequence length="199" mass="22737">MSDNLSFADLLLRLRVGDQRSATDFVRRLDPSVQNSIRHLLVEMRLHRLIDPSDISQIVFANFFARVTVGQFEFTSEEQLVGLLTTMARNQVYDEARKLQAQRRDFRRQDDDAMDAALDSVQDRQMTPSKIVALDELVTQIRSRLPDETRVLAQLRGAGFDWPEIAEQVGGSPEALRKKLTRALNRVLKELDLGEVETV</sequence>
<name>A0A6C2YKH5_9BACT</name>
<feature type="domain" description="RNA polymerase sigma-70 ECF-like HTH" evidence="1">
    <location>
        <begin position="6"/>
        <end position="184"/>
    </location>
</feature>
<dbReference type="GO" id="GO:0003700">
    <property type="term" value="F:DNA-binding transcription factor activity"/>
    <property type="evidence" value="ECO:0007669"/>
    <property type="project" value="InterPro"/>
</dbReference>
<protein>
    <recommendedName>
        <fullName evidence="1">RNA polymerase sigma-70 ECF-like HTH domain-containing protein</fullName>
    </recommendedName>
</protein>
<evidence type="ECO:0000259" key="1">
    <source>
        <dbReference type="Pfam" id="PF07638"/>
    </source>
</evidence>
<keyword evidence="3" id="KW-1185">Reference proteome</keyword>